<dbReference type="OrthoDB" id="5194326at2"/>
<dbReference type="AlphaFoldDB" id="A0A1H8QNY0"/>
<protein>
    <submittedName>
        <fullName evidence="1">Uncharacterized protein</fullName>
    </submittedName>
</protein>
<proteinExistence type="predicted"/>
<reference evidence="2" key="1">
    <citation type="submission" date="2016-10" db="EMBL/GenBank/DDBJ databases">
        <authorList>
            <person name="Varghese N."/>
            <person name="Submissions S."/>
        </authorList>
    </citation>
    <scope>NUCLEOTIDE SEQUENCE [LARGE SCALE GENOMIC DNA]</scope>
    <source>
        <strain evidence="2">DSM 45413</strain>
    </source>
</reference>
<keyword evidence="2" id="KW-1185">Reference proteome</keyword>
<sequence length="80" mass="8585">MPSDEELFERTLAFSDTYASDDGAVTIRRSRAGNGYSTARFTGHCAVCAGDGLTPHEGEPLEDLTEAARFAAAHRHGEVD</sequence>
<name>A0A1H8QNY0_9ACTN</name>
<evidence type="ECO:0000313" key="1">
    <source>
        <dbReference type="EMBL" id="SEO55698.1"/>
    </source>
</evidence>
<dbReference type="STRING" id="673521.SAMN05660991_00704"/>
<dbReference type="EMBL" id="FOEE01000002">
    <property type="protein sequence ID" value="SEO55698.1"/>
    <property type="molecule type" value="Genomic_DNA"/>
</dbReference>
<gene>
    <name evidence="1" type="ORF">SAMN05660991_00704</name>
</gene>
<accession>A0A1H8QNY0</accession>
<organism evidence="1 2">
    <name type="scientific">Trujillonella endophytica</name>
    <dbReference type="NCBI Taxonomy" id="673521"/>
    <lineage>
        <taxon>Bacteria</taxon>
        <taxon>Bacillati</taxon>
        <taxon>Actinomycetota</taxon>
        <taxon>Actinomycetes</taxon>
        <taxon>Geodermatophilales</taxon>
        <taxon>Geodermatophilaceae</taxon>
        <taxon>Trujillonella</taxon>
    </lineage>
</organism>
<dbReference type="Proteomes" id="UP000198960">
    <property type="component" value="Unassembled WGS sequence"/>
</dbReference>
<evidence type="ECO:0000313" key="2">
    <source>
        <dbReference type="Proteomes" id="UP000198960"/>
    </source>
</evidence>
<dbReference type="RefSeq" id="WP_091940249.1">
    <property type="nucleotide sequence ID" value="NZ_FOEE01000002.1"/>
</dbReference>